<dbReference type="PANTHER" id="PTHR33678:SF2">
    <property type="match status" value="1"/>
</dbReference>
<dbReference type="PANTHER" id="PTHR33678">
    <property type="entry name" value="BLL1576 PROTEIN"/>
    <property type="match status" value="1"/>
</dbReference>
<dbReference type="InterPro" id="IPR052344">
    <property type="entry name" value="Transposase-related"/>
</dbReference>
<dbReference type="Proteomes" id="UP000422108">
    <property type="component" value="Chromosome"/>
</dbReference>
<reference evidence="2 3" key="1">
    <citation type="submission" date="2019-11" db="EMBL/GenBank/DDBJ databases">
        <title>Comparative genomics of hydrocarbon-degrading Desulfosarcina strains.</title>
        <authorList>
            <person name="Watanabe M."/>
            <person name="Kojima H."/>
            <person name="Fukui M."/>
        </authorList>
    </citation>
    <scope>NUCLEOTIDE SEQUENCE [LARGE SCALE GENOMIC DNA]</scope>
    <source>
        <strain evidence="3">oXyS1</strain>
    </source>
</reference>
<feature type="domain" description="Transposase IS66 central" evidence="1">
    <location>
        <begin position="15"/>
        <end position="125"/>
    </location>
</feature>
<evidence type="ECO:0000313" key="2">
    <source>
        <dbReference type="EMBL" id="BBO87654.1"/>
    </source>
</evidence>
<organism evidence="2 3">
    <name type="scientific">Desulfosarcina ovata subsp. ovata</name>
    <dbReference type="NCBI Taxonomy" id="2752305"/>
    <lineage>
        <taxon>Bacteria</taxon>
        <taxon>Pseudomonadati</taxon>
        <taxon>Thermodesulfobacteriota</taxon>
        <taxon>Desulfobacteria</taxon>
        <taxon>Desulfobacterales</taxon>
        <taxon>Desulfosarcinaceae</taxon>
        <taxon>Desulfosarcina</taxon>
    </lineage>
</organism>
<proteinExistence type="predicted"/>
<dbReference type="Pfam" id="PF03050">
    <property type="entry name" value="DDE_Tnp_IS66"/>
    <property type="match status" value="1"/>
</dbReference>
<accession>A0A5K8A5J1</accession>
<protein>
    <recommendedName>
        <fullName evidence="1">Transposase IS66 central domain-containing protein</fullName>
    </recommendedName>
</protein>
<name>A0A5K8A5J1_9BACT</name>
<evidence type="ECO:0000259" key="1">
    <source>
        <dbReference type="Pfam" id="PF03050"/>
    </source>
</evidence>
<dbReference type="AlphaFoldDB" id="A0A5K8A5J1"/>
<dbReference type="InterPro" id="IPR004291">
    <property type="entry name" value="Transposase_IS66_central"/>
</dbReference>
<sequence length="158" mass="18365">MLRKVRKFRDAFPHLTEIVKFYLKFRRIIRDGERLQQNRDQLGALVFQRRLERLKKRLADLVLWSNPGPVLEEIIKKVKRQQPRILTFVEHPNVPFHNNYAEYLIRIGVLKRKISGGSVSAEGAESYAILLSIYVTCKLRGISFPKYLKASLGTGSVE</sequence>
<keyword evidence="3" id="KW-1185">Reference proteome</keyword>
<dbReference type="EMBL" id="AP021879">
    <property type="protein sequence ID" value="BBO87654.1"/>
    <property type="molecule type" value="Genomic_DNA"/>
</dbReference>
<gene>
    <name evidence="2" type="ORF">DSCOOX_08340</name>
</gene>
<evidence type="ECO:0000313" key="3">
    <source>
        <dbReference type="Proteomes" id="UP000422108"/>
    </source>
</evidence>